<evidence type="ECO:0000313" key="2">
    <source>
        <dbReference type="EMBL" id="QQP89835.1"/>
    </source>
</evidence>
<accession>A0ABX7B8A2</accession>
<feature type="compositionally biased region" description="Acidic residues" evidence="1">
    <location>
        <begin position="52"/>
        <end position="64"/>
    </location>
</feature>
<protein>
    <submittedName>
        <fullName evidence="2">Uncharacterized protein</fullName>
    </submittedName>
</protein>
<reference evidence="2" key="1">
    <citation type="submission" date="2021-02" db="EMBL/GenBank/DDBJ databases">
        <title>Skermanella TT6 skin isolate.</title>
        <authorList>
            <person name="Lee K."/>
            <person name="Ganzorig M."/>
        </authorList>
    </citation>
    <scope>NUCLEOTIDE SEQUENCE</scope>
    <source>
        <strain evidence="2">TT6</strain>
    </source>
</reference>
<proteinExistence type="predicted"/>
<name>A0ABX7B8A2_9PROT</name>
<dbReference type="RefSeq" id="WP_201076568.1">
    <property type="nucleotide sequence ID" value="NZ_CP067420.1"/>
</dbReference>
<evidence type="ECO:0000313" key="3">
    <source>
        <dbReference type="Proteomes" id="UP000595197"/>
    </source>
</evidence>
<sequence>MTPELDFPQANENATPGMGAQGADNPPEAQVPVDEPLPPEAAPDLSLTTEGTEADDPEADEEAALGDRGGRPTGLLPNRTPDGDLCWPTPDRDSLQIGKFEGSYEPSRFIGALLRMDGRNGRSEIEIRETIGERISRPRRCHLMAERMAILHPFGGITKLGRLGRMLRNAAQPDGFKKMIAGEALELLKRYQFNNPAEKALPPECDVHPYYVVLKATAALDWRIHWDEVNRELMRIMRDEQLDQAIENIRQARRDPNYATFIGSGTNASGLLRARTHHAYPTSSLAKTPIGQLCDREMTPFLKKAGFGGIILESPGTPGKGYWKVPENMRELVQRAVAEAPITRVFASKEEWVDWFCEGLTGVQEGLLDGIEVNEDELDVAVPVSELTLEKLKAAISRHDPELAYKDELLGAIAEFG</sequence>
<keyword evidence="3" id="KW-1185">Reference proteome</keyword>
<gene>
    <name evidence="2" type="ORF">IGS68_00710</name>
</gene>
<feature type="region of interest" description="Disordered" evidence="1">
    <location>
        <begin position="1"/>
        <end position="88"/>
    </location>
</feature>
<dbReference type="EMBL" id="CP067420">
    <property type="protein sequence ID" value="QQP89835.1"/>
    <property type="molecule type" value="Genomic_DNA"/>
</dbReference>
<evidence type="ECO:0000256" key="1">
    <source>
        <dbReference type="SAM" id="MobiDB-lite"/>
    </source>
</evidence>
<dbReference type="Proteomes" id="UP000595197">
    <property type="component" value="Chromosome"/>
</dbReference>
<organism evidence="2 3">
    <name type="scientific">Skermanella cutis</name>
    <dbReference type="NCBI Taxonomy" id="2775420"/>
    <lineage>
        <taxon>Bacteria</taxon>
        <taxon>Pseudomonadati</taxon>
        <taxon>Pseudomonadota</taxon>
        <taxon>Alphaproteobacteria</taxon>
        <taxon>Rhodospirillales</taxon>
        <taxon>Azospirillaceae</taxon>
        <taxon>Skermanella</taxon>
    </lineage>
</organism>